<gene>
    <name evidence="2" type="ORF">EKD16_22790</name>
</gene>
<sequence>MPAATTRAEPNVQAQDGRPDRNRPRPRPPENPAAPHEPASLDAAQNAALASLIRRLADVRPDIVAAEPAPGRCGAGSPAPGTRR</sequence>
<evidence type="ECO:0000313" key="3">
    <source>
        <dbReference type="Proteomes" id="UP000292235"/>
    </source>
</evidence>
<dbReference type="Proteomes" id="UP000292235">
    <property type="component" value="Chromosome"/>
</dbReference>
<feature type="region of interest" description="Disordered" evidence="1">
    <location>
        <begin position="64"/>
        <end position="84"/>
    </location>
</feature>
<evidence type="ECO:0000256" key="1">
    <source>
        <dbReference type="SAM" id="MobiDB-lite"/>
    </source>
</evidence>
<name>A0A4P6Q9K7_9ACTN</name>
<dbReference type="RefSeq" id="WP_131101109.1">
    <property type="nucleotide sequence ID" value="NZ_CP036455.1"/>
</dbReference>
<reference evidence="2 3" key="1">
    <citation type="submission" date="2019-02" db="EMBL/GenBank/DDBJ databases">
        <authorList>
            <person name="Khodamoradi S."/>
            <person name="Hahnke R.L."/>
            <person name="Kaempfer P."/>
            <person name="Schumann P."/>
            <person name="Rohde M."/>
            <person name="Steinert M."/>
            <person name="Luzhetskyy A."/>
            <person name="Wink J."/>
            <person name="Ruckert C."/>
        </authorList>
    </citation>
    <scope>NUCLEOTIDE SEQUENCE [LARGE SCALE GENOMIC DNA]</scope>
    <source>
        <strain evidence="2 3">M2</strain>
    </source>
</reference>
<accession>A0A4P6Q9K7</accession>
<dbReference type="KEGG" id="strr:EKD16_22790"/>
<evidence type="ECO:0000313" key="2">
    <source>
        <dbReference type="EMBL" id="QBI56311.1"/>
    </source>
</evidence>
<proteinExistence type="predicted"/>
<organism evidence="2 3">
    <name type="scientific">Streptomonospora litoralis</name>
    <dbReference type="NCBI Taxonomy" id="2498135"/>
    <lineage>
        <taxon>Bacteria</taxon>
        <taxon>Bacillati</taxon>
        <taxon>Actinomycetota</taxon>
        <taxon>Actinomycetes</taxon>
        <taxon>Streptosporangiales</taxon>
        <taxon>Nocardiopsidaceae</taxon>
        <taxon>Streptomonospora</taxon>
    </lineage>
</organism>
<protein>
    <submittedName>
        <fullName evidence="2">Uncharacterized protein</fullName>
    </submittedName>
</protein>
<keyword evidence="3" id="KW-1185">Reference proteome</keyword>
<feature type="region of interest" description="Disordered" evidence="1">
    <location>
        <begin position="1"/>
        <end position="41"/>
    </location>
</feature>
<dbReference type="EMBL" id="CP036455">
    <property type="protein sequence ID" value="QBI56311.1"/>
    <property type="molecule type" value="Genomic_DNA"/>
</dbReference>
<dbReference type="AlphaFoldDB" id="A0A4P6Q9K7"/>